<proteinExistence type="predicted"/>
<evidence type="ECO:0000313" key="2">
    <source>
        <dbReference type="Proteomes" id="UP000619838"/>
    </source>
</evidence>
<organism evidence="1 2">
    <name type="scientific">Prosthecochloris ethylica</name>
    <dbReference type="NCBI Taxonomy" id="2743976"/>
    <lineage>
        <taxon>Bacteria</taxon>
        <taxon>Pseudomonadati</taxon>
        <taxon>Chlorobiota</taxon>
        <taxon>Chlorobiia</taxon>
        <taxon>Chlorobiales</taxon>
        <taxon>Chlorobiaceae</taxon>
        <taxon>Prosthecochloris</taxon>
    </lineage>
</organism>
<dbReference type="InterPro" id="IPR025961">
    <property type="entry name" value="Metal_resist"/>
</dbReference>
<evidence type="ECO:0000313" key="1">
    <source>
        <dbReference type="EMBL" id="MBF0636561.1"/>
    </source>
</evidence>
<dbReference type="Pfam" id="PF13801">
    <property type="entry name" value="Metal_resist"/>
    <property type="match status" value="1"/>
</dbReference>
<reference evidence="1 2" key="1">
    <citation type="journal article" date="2020" name="Microorganisms">
        <title>Simultaneous Genome Sequencing of Prosthecochloris ethylica and Desulfuromonas acetoxidans within a Syntrophic Mixture Reveals Unique Pili and Protein Interactions.</title>
        <authorList>
            <person name="Kyndt J.A."/>
            <person name="Van Beeumen J.J."/>
            <person name="Meyer T.E."/>
        </authorList>
    </citation>
    <scope>NUCLEOTIDE SEQUENCE [LARGE SCALE GENOMIC DNA]</scope>
    <source>
        <strain evidence="1 2">N3</strain>
    </source>
</reference>
<dbReference type="EMBL" id="JADGII010000006">
    <property type="protein sequence ID" value="MBF0636561.1"/>
    <property type="molecule type" value="Genomic_DNA"/>
</dbReference>
<dbReference type="Proteomes" id="UP000619838">
    <property type="component" value="Unassembled WGS sequence"/>
</dbReference>
<comment type="caution">
    <text evidence="1">The sequence shown here is derived from an EMBL/GenBank/DDBJ whole genome shotgun (WGS) entry which is preliminary data.</text>
</comment>
<name>A0ABR9XR92_9CHLB</name>
<keyword evidence="2" id="KW-1185">Reference proteome</keyword>
<accession>A0ABR9XR92</accession>
<protein>
    <submittedName>
        <fullName evidence="1">Periplasmic heavy metal sensor</fullName>
    </submittedName>
</protein>
<sequence>MMMKSMMKSFVIGGMLLVMPVTGLLARPHGGPGMQDSYSRMDRPRAERMIDNLSLTPDQREALQQHRLEQRKTMINLRSKLALLRTDLAEAALKDKPNMRQIDRIADKIGNVKAQMTKERIRSRLQVRGMLTDEQQEMMDSRRLMMSPGKGGCRGMR</sequence>
<dbReference type="Gene3D" id="1.20.120.1490">
    <property type="match status" value="1"/>
</dbReference>
<gene>
    <name evidence="1" type="ORF">INT08_05125</name>
</gene>
<dbReference type="RefSeq" id="WP_175187008.1">
    <property type="nucleotide sequence ID" value="NZ_JABVZQ010000003.1"/>
</dbReference>